<evidence type="ECO:0008006" key="2">
    <source>
        <dbReference type="Google" id="ProtNLM"/>
    </source>
</evidence>
<feature type="non-terminal residue" evidence="1">
    <location>
        <position position="240"/>
    </location>
</feature>
<dbReference type="InterPro" id="IPR008930">
    <property type="entry name" value="Terpenoid_cyclase/PrenylTrfase"/>
</dbReference>
<sequence>MKFLVLLLFLAHSGALLLIAEEKDVATELGNPFEKDEVDKRIESGIRFIMGKQQPDGSIYDRGNHTTMTSLSLMAMASVGHQPVNPDDKGRVMQRALDFVLKEDRQSETGYFGAKDGSRMYGHGITTLMLSEMLGMGLDEKQDQQIRKKTQKAIDLILRSQKIPKSPSHQGGWRYSPDSRDSDLSATIWQLMSLRSAKNAGLNVPSSAIEDAIGYLRRSYWSSLDSKGEPVNKKSGFAYQ</sequence>
<evidence type="ECO:0000313" key="1">
    <source>
        <dbReference type="EMBL" id="SVD99695.1"/>
    </source>
</evidence>
<gene>
    <name evidence="1" type="ORF">METZ01_LOCUS452549</name>
</gene>
<protein>
    <recommendedName>
        <fullName evidence="2">Squalene cyclase C-terminal domain-containing protein</fullName>
    </recommendedName>
</protein>
<accession>A0A382ZXI4</accession>
<dbReference type="SUPFAM" id="SSF48239">
    <property type="entry name" value="Terpenoid cyclases/Protein prenyltransferases"/>
    <property type="match status" value="1"/>
</dbReference>
<name>A0A382ZXI4_9ZZZZ</name>
<dbReference type="Gene3D" id="1.50.10.20">
    <property type="match status" value="1"/>
</dbReference>
<reference evidence="1" key="1">
    <citation type="submission" date="2018-05" db="EMBL/GenBank/DDBJ databases">
        <authorList>
            <person name="Lanie J.A."/>
            <person name="Ng W.-L."/>
            <person name="Kazmierczak K.M."/>
            <person name="Andrzejewski T.M."/>
            <person name="Davidsen T.M."/>
            <person name="Wayne K.J."/>
            <person name="Tettelin H."/>
            <person name="Glass J.I."/>
            <person name="Rusch D."/>
            <person name="Podicherti R."/>
            <person name="Tsui H.-C.T."/>
            <person name="Winkler M.E."/>
        </authorList>
    </citation>
    <scope>NUCLEOTIDE SEQUENCE</scope>
</reference>
<dbReference type="EMBL" id="UINC01187136">
    <property type="protein sequence ID" value="SVD99695.1"/>
    <property type="molecule type" value="Genomic_DNA"/>
</dbReference>
<organism evidence="1">
    <name type="scientific">marine metagenome</name>
    <dbReference type="NCBI Taxonomy" id="408172"/>
    <lineage>
        <taxon>unclassified sequences</taxon>
        <taxon>metagenomes</taxon>
        <taxon>ecological metagenomes</taxon>
    </lineage>
</organism>
<dbReference type="AlphaFoldDB" id="A0A382ZXI4"/>
<proteinExistence type="predicted"/>